<dbReference type="HOGENOM" id="CLU_1883666_0_0_10"/>
<dbReference type="EMBL" id="JH719942">
    <property type="protein sequence ID" value="EJF55064.1"/>
    <property type="molecule type" value="Genomic_DNA"/>
</dbReference>
<sequence length="137" mass="15958">MSMSVRIYLLSVFSFLIFMGNLQAQEEYDQFRIDCNYMNVYSPIEESWGGWEESSNTFILNHGPNNDIAQYKLDGSRRILRRISGVEEGETEDGLKYQLMTVVDEEGSVIAFQIFNEKRFGVRLIWTDIDLIILLKP</sequence>
<gene>
    <name evidence="2" type="ORF">SapgrDRAFT_3426</name>
</gene>
<keyword evidence="1" id="KW-0732">Signal</keyword>
<evidence type="ECO:0000313" key="3">
    <source>
        <dbReference type="Proteomes" id="UP000005113"/>
    </source>
</evidence>
<evidence type="ECO:0000256" key="1">
    <source>
        <dbReference type="SAM" id="SignalP"/>
    </source>
</evidence>
<proteinExistence type="predicted"/>
<name>J0P595_9BACT</name>
<dbReference type="AlphaFoldDB" id="J0P595"/>
<protein>
    <submittedName>
        <fullName evidence="2">Uncharacterized protein</fullName>
    </submittedName>
</protein>
<reference evidence="3" key="1">
    <citation type="journal article" date="2012" name="Stand. Genomic Sci.">
        <title>Permanent draft genome sequence of the gliding predator Saprospira grandis strain Sa g1 (= HR1).</title>
        <authorList>
            <person name="Mavromatis K."/>
            <person name="Chertkov O."/>
            <person name="Lapidus A."/>
            <person name="Nolan M."/>
            <person name="Lucas S."/>
            <person name="Tice H."/>
            <person name="Del Rio T.G."/>
            <person name="Cheng J.F."/>
            <person name="Han C."/>
            <person name="Tapia R."/>
            <person name="Bruce D."/>
            <person name="Goodwin L.A."/>
            <person name="Pitluck S."/>
            <person name="Huntemann M."/>
            <person name="Liolios K."/>
            <person name="Pagani I."/>
            <person name="Ivanova N."/>
            <person name="Mikhailova N."/>
            <person name="Pati A."/>
            <person name="Chen A."/>
            <person name="Palaniappan K."/>
            <person name="Land M."/>
            <person name="Brambilla E.M."/>
            <person name="Rohde M."/>
            <person name="Spring S."/>
            <person name="Goker M."/>
            <person name="Detter J.C."/>
            <person name="Bristow J."/>
            <person name="Eisen J.A."/>
            <person name="Markowitz V."/>
            <person name="Hugenholtz P."/>
            <person name="Kyrpides N.C."/>
            <person name="Klenk H.P."/>
            <person name="Woyke T."/>
        </authorList>
    </citation>
    <scope>NUCLEOTIDE SEQUENCE [LARGE SCALE GENOMIC DNA]</scope>
    <source>
        <strain evidence="3">DSM 2844</strain>
    </source>
</reference>
<accession>J0P595</accession>
<feature type="chain" id="PRO_5003737558" evidence="1">
    <location>
        <begin position="25"/>
        <end position="137"/>
    </location>
</feature>
<organism evidence="2 3">
    <name type="scientific">Saprospira grandis DSM 2844</name>
    <dbReference type="NCBI Taxonomy" id="694433"/>
    <lineage>
        <taxon>Bacteria</taxon>
        <taxon>Pseudomonadati</taxon>
        <taxon>Bacteroidota</taxon>
        <taxon>Saprospiria</taxon>
        <taxon>Saprospirales</taxon>
        <taxon>Saprospiraceae</taxon>
        <taxon>Saprospira</taxon>
    </lineage>
</organism>
<dbReference type="Proteomes" id="UP000005113">
    <property type="component" value="Unassembled WGS sequence"/>
</dbReference>
<evidence type="ECO:0000313" key="2">
    <source>
        <dbReference type="EMBL" id="EJF55064.1"/>
    </source>
</evidence>
<feature type="signal peptide" evidence="1">
    <location>
        <begin position="1"/>
        <end position="24"/>
    </location>
</feature>